<feature type="transmembrane region" description="Helical" evidence="7">
    <location>
        <begin position="135"/>
        <end position="156"/>
    </location>
</feature>
<dbReference type="GO" id="GO:0005886">
    <property type="term" value="C:plasma membrane"/>
    <property type="evidence" value="ECO:0007669"/>
    <property type="project" value="UniProtKB-SubCell"/>
</dbReference>
<feature type="transmembrane region" description="Helical" evidence="7">
    <location>
        <begin position="66"/>
        <end position="99"/>
    </location>
</feature>
<dbReference type="AlphaFoldDB" id="A0A839QAU7"/>
<keyword evidence="4 7" id="KW-1133">Transmembrane helix</keyword>
<feature type="transmembrane region" description="Helical" evidence="7">
    <location>
        <begin position="426"/>
        <end position="457"/>
    </location>
</feature>
<evidence type="ECO:0000313" key="9">
    <source>
        <dbReference type="EMBL" id="MBB2992673.1"/>
    </source>
</evidence>
<keyword evidence="5 7" id="KW-0472">Membrane</keyword>
<evidence type="ECO:0000256" key="4">
    <source>
        <dbReference type="ARBA" id="ARBA00022989"/>
    </source>
</evidence>
<dbReference type="EMBL" id="JACHVU010000011">
    <property type="protein sequence ID" value="MBB2992673.1"/>
    <property type="molecule type" value="Genomic_DNA"/>
</dbReference>
<evidence type="ECO:0000256" key="2">
    <source>
        <dbReference type="ARBA" id="ARBA00022475"/>
    </source>
</evidence>
<feature type="transmembrane region" description="Helical" evidence="7">
    <location>
        <begin position="393"/>
        <end position="414"/>
    </location>
</feature>
<proteinExistence type="inferred from homology"/>
<comment type="subcellular location">
    <subcellularLocation>
        <location evidence="1">Cell membrane</location>
        <topology evidence="1">Multi-pass membrane protein</topology>
    </subcellularLocation>
</comment>
<evidence type="ECO:0000256" key="5">
    <source>
        <dbReference type="ARBA" id="ARBA00023136"/>
    </source>
</evidence>
<comment type="similarity">
    <text evidence="6">Belongs to the YccS/YhfK family.</text>
</comment>
<name>A0A839QAU7_MYCIR</name>
<dbReference type="InterPro" id="IPR049453">
    <property type="entry name" value="Memb_transporter_dom"/>
</dbReference>
<keyword evidence="3 7" id="KW-0812">Transmembrane</keyword>
<evidence type="ECO:0000259" key="8">
    <source>
        <dbReference type="Pfam" id="PF13515"/>
    </source>
</evidence>
<evidence type="ECO:0000313" key="10">
    <source>
        <dbReference type="Proteomes" id="UP000550501"/>
    </source>
</evidence>
<dbReference type="RefSeq" id="WP_183471630.1">
    <property type="nucleotide sequence ID" value="NZ_JACHVU010000011.1"/>
</dbReference>
<evidence type="ECO:0000256" key="7">
    <source>
        <dbReference type="SAM" id="Phobius"/>
    </source>
</evidence>
<evidence type="ECO:0000256" key="6">
    <source>
        <dbReference type="ARBA" id="ARBA00043993"/>
    </source>
</evidence>
<dbReference type="PANTHER" id="PTHR30509">
    <property type="entry name" value="P-HYDROXYBENZOIC ACID EFFLUX PUMP SUBUNIT-RELATED"/>
    <property type="match status" value="1"/>
</dbReference>
<gene>
    <name evidence="9" type="ORF">FHR72_004177</name>
</gene>
<feature type="transmembrane region" description="Helical" evidence="7">
    <location>
        <begin position="469"/>
        <end position="487"/>
    </location>
</feature>
<keyword evidence="2" id="KW-1003">Cell membrane</keyword>
<dbReference type="PANTHER" id="PTHR30509:SF9">
    <property type="entry name" value="MULTIDRUG RESISTANCE PROTEIN MDTO"/>
    <property type="match status" value="1"/>
</dbReference>
<evidence type="ECO:0000256" key="1">
    <source>
        <dbReference type="ARBA" id="ARBA00004651"/>
    </source>
</evidence>
<reference evidence="9 10" key="1">
    <citation type="submission" date="2020-08" db="EMBL/GenBank/DDBJ databases">
        <title>The Agave Microbiome: Exploring the role of microbial communities in plant adaptations to desert environments.</title>
        <authorList>
            <person name="Partida-Martinez L.P."/>
        </authorList>
    </citation>
    <scope>NUCLEOTIDE SEQUENCE [LARGE SCALE GENOMIC DNA]</scope>
    <source>
        <strain evidence="9 10">AT2.18</strain>
    </source>
</reference>
<feature type="domain" description="Integral membrane bound transporter" evidence="8">
    <location>
        <begin position="359"/>
        <end position="482"/>
    </location>
</feature>
<accession>A0A839QAU7</accession>
<sequence>MIKGLGLRPVLPDAAAASRSLAGVAVIAVAAVQWGPAGSATAAVGTAAVAGATAFQDSPRSRVPLVYLVSGLSGVAVTLGAVTSAVPALFVAAAVLWCFGAAMLWSHGPNAGLVGAASTALLVSTPPLAHTASAVLGTAALAVAGGLMQALILALWPPQRWRAQRDALVGAYRSLAADTRELDVCKGHGWVVDSGPLVALREAFTSEEGPNRRRSAVYRGWYALPERIAATLADIAGVPWSENLSRVLAEAADTMAAVADTSRSGRVAADVAISRFDSVAQEATGPEAGVVQRLSALLHEAIAMRLGDFVPSTPDAVRLRRPELPTSVRSAIRGVRDQSRWHSPVLRHAVRVSIAVGVACAIDLYADAPYGYWIPLTVLMVLRPETAHTYTRCVGRVGGSVVGLAVVAGVLVVLHPPAPVSAILTVAAVGVAYAVSGVGYIAMSAAVAAAAVLLIDIGRAGEAPAMSDPVLATLVGGALALIAHVVLPDDELTRLAQRAGELLKTEIDYAATVIKGYVHEVDNPAEAMTAAWQRAFRARAAFEATTGAMRIESRELRHWLRSYRTALNAVTNSCATLEAHLPARPTATGDRNFALTVDEFVEALCGDPPTAASPWTVDAAELAAAEQRVREAVPRGGFDEGPARVLVAEVGAITRTLTAIAVSPGPTSVR</sequence>
<dbReference type="Proteomes" id="UP000550501">
    <property type="component" value="Unassembled WGS sequence"/>
</dbReference>
<evidence type="ECO:0000256" key="3">
    <source>
        <dbReference type="ARBA" id="ARBA00022692"/>
    </source>
</evidence>
<keyword evidence="10" id="KW-1185">Reference proteome</keyword>
<comment type="caution">
    <text evidence="9">The sequence shown here is derived from an EMBL/GenBank/DDBJ whole genome shotgun (WGS) entry which is preliminary data.</text>
</comment>
<dbReference type="Pfam" id="PF13515">
    <property type="entry name" value="FUSC_2"/>
    <property type="match status" value="1"/>
</dbReference>
<organism evidence="9 10">
    <name type="scientific">Mycolicibacterium iranicum</name>
    <name type="common">Mycobacterium iranicum</name>
    <dbReference type="NCBI Taxonomy" id="912594"/>
    <lineage>
        <taxon>Bacteria</taxon>
        <taxon>Bacillati</taxon>
        <taxon>Actinomycetota</taxon>
        <taxon>Actinomycetes</taxon>
        <taxon>Mycobacteriales</taxon>
        <taxon>Mycobacteriaceae</taxon>
        <taxon>Mycolicibacterium</taxon>
    </lineage>
</organism>
<protein>
    <submittedName>
        <fullName evidence="9">Putative membrane protein YccC</fullName>
    </submittedName>
</protein>